<keyword evidence="3" id="KW-1185">Reference proteome</keyword>
<reference evidence="2" key="1">
    <citation type="submission" date="2022-01" db="EMBL/GenBank/DDBJ databases">
        <authorList>
            <person name="King R."/>
        </authorList>
    </citation>
    <scope>NUCLEOTIDE SEQUENCE</scope>
</reference>
<gene>
    <name evidence="2" type="ORF">NEZAVI_LOCUS4340</name>
</gene>
<organism evidence="2 3">
    <name type="scientific">Nezara viridula</name>
    <name type="common">Southern green stink bug</name>
    <name type="synonym">Cimex viridulus</name>
    <dbReference type="NCBI Taxonomy" id="85310"/>
    <lineage>
        <taxon>Eukaryota</taxon>
        <taxon>Metazoa</taxon>
        <taxon>Ecdysozoa</taxon>
        <taxon>Arthropoda</taxon>
        <taxon>Hexapoda</taxon>
        <taxon>Insecta</taxon>
        <taxon>Pterygota</taxon>
        <taxon>Neoptera</taxon>
        <taxon>Paraneoptera</taxon>
        <taxon>Hemiptera</taxon>
        <taxon>Heteroptera</taxon>
        <taxon>Panheteroptera</taxon>
        <taxon>Pentatomomorpha</taxon>
        <taxon>Pentatomoidea</taxon>
        <taxon>Pentatomidae</taxon>
        <taxon>Pentatominae</taxon>
        <taxon>Nezara</taxon>
    </lineage>
</organism>
<sequence>MLCMVDVKLSGEPHTDDKPSLKTASKIHSYSLYRILHPKMREKPNVLKASLHQKLLRYLVQDLQYGAEDAIKLLNHDPKPTTADGVRKWNGGSGVTHAPRPTTTSDGFRLGFVCLSGFARAFGITSGAGSPPPGLILILTRHAIPTIRKIVVPYHYSSRFTWKKDVTSILSETWAAEHSKLMIKIPECGKNGTRRNASPGRGGWNSWGVNALVFLPHILLAVNTPAPKPTTPQP</sequence>
<accession>A0A9P0E4F1</accession>
<protein>
    <submittedName>
        <fullName evidence="2">Uncharacterized protein</fullName>
    </submittedName>
</protein>
<evidence type="ECO:0000313" key="2">
    <source>
        <dbReference type="EMBL" id="CAH1393714.1"/>
    </source>
</evidence>
<evidence type="ECO:0000256" key="1">
    <source>
        <dbReference type="SAM" id="MobiDB-lite"/>
    </source>
</evidence>
<dbReference type="AlphaFoldDB" id="A0A9P0E4F1"/>
<dbReference type="Proteomes" id="UP001152798">
    <property type="component" value="Chromosome 2"/>
</dbReference>
<proteinExistence type="predicted"/>
<evidence type="ECO:0000313" key="3">
    <source>
        <dbReference type="Proteomes" id="UP001152798"/>
    </source>
</evidence>
<dbReference type="EMBL" id="OV725078">
    <property type="protein sequence ID" value="CAH1393714.1"/>
    <property type="molecule type" value="Genomic_DNA"/>
</dbReference>
<feature type="region of interest" description="Disordered" evidence="1">
    <location>
        <begin position="82"/>
        <end position="101"/>
    </location>
</feature>
<name>A0A9P0E4F1_NEZVI</name>